<sequence length="387" mass="44514">MSKLFPYSTNRLHGLDHLRAIAIILVMVFHFGPGTPKWLQPVALIGWSGVDLFFVLSGYLIGYQLLSEVKTSNSISFKRFYLKRAFRIIPAYFTVLIVYYALPNLRGGRGMPPLWKFLTFTQNLGLDIETENTFSHAWSLCIEEQFYVIFPLILLTIGTLNFRKKVFYLITGLILLSIVLRLYSWSEYVQPLIDIDAKAMTFSFFEKIYYPSHTRMDGLVVGITIASMAAFDSKLLSRLKKHGNLIFLIGICMLLYAYKISENLVSFNTTAYGFTMISLAYGIILIAAISPTCFFYKIRSRITLVVATLSYSLYLTHKLIFNLTKRWIREFEITLLSDWIFWACFIAAGCVSLILYLLVEKPCLRLRKEVLTSDIAILTIHKKMIDK</sequence>
<accession>A0A937FWB2</accession>
<protein>
    <submittedName>
        <fullName evidence="3">Acyltransferase</fullName>
    </submittedName>
</protein>
<keyword evidence="1" id="KW-0472">Membrane</keyword>
<dbReference type="Proteomes" id="UP000614216">
    <property type="component" value="Unassembled WGS sequence"/>
</dbReference>
<dbReference type="EMBL" id="JAEUGD010000042">
    <property type="protein sequence ID" value="MBL6447340.1"/>
    <property type="molecule type" value="Genomic_DNA"/>
</dbReference>
<dbReference type="PANTHER" id="PTHR23028:SF53">
    <property type="entry name" value="ACYL_TRANSF_3 DOMAIN-CONTAINING PROTEIN"/>
    <property type="match status" value="1"/>
</dbReference>
<gene>
    <name evidence="3" type="ORF">JMN32_13560</name>
</gene>
<dbReference type="PANTHER" id="PTHR23028">
    <property type="entry name" value="ACETYLTRANSFERASE"/>
    <property type="match status" value="1"/>
</dbReference>
<feature type="transmembrane region" description="Helical" evidence="1">
    <location>
        <begin position="44"/>
        <end position="65"/>
    </location>
</feature>
<keyword evidence="3" id="KW-0012">Acyltransferase</keyword>
<reference evidence="3" key="1">
    <citation type="submission" date="2021-01" db="EMBL/GenBank/DDBJ databases">
        <title>Fulvivirga kasyanovii gen. nov., sp nov., a novel member of the phylum Bacteroidetes isolated from seawater in a mussel farm.</title>
        <authorList>
            <person name="Zhao L.-H."/>
            <person name="Wang Z.-J."/>
        </authorList>
    </citation>
    <scope>NUCLEOTIDE SEQUENCE</scope>
    <source>
        <strain evidence="3">29W222</strain>
    </source>
</reference>
<dbReference type="InterPro" id="IPR050879">
    <property type="entry name" value="Acyltransferase_3"/>
</dbReference>
<dbReference type="RefSeq" id="WP_202856852.1">
    <property type="nucleotide sequence ID" value="NZ_JAEUGD010000042.1"/>
</dbReference>
<dbReference type="GO" id="GO:0016020">
    <property type="term" value="C:membrane"/>
    <property type="evidence" value="ECO:0007669"/>
    <property type="project" value="TreeGrafter"/>
</dbReference>
<comment type="caution">
    <text evidence="3">The sequence shown here is derived from an EMBL/GenBank/DDBJ whole genome shotgun (WGS) entry which is preliminary data.</text>
</comment>
<keyword evidence="1" id="KW-1133">Transmembrane helix</keyword>
<dbReference type="Pfam" id="PF01757">
    <property type="entry name" value="Acyl_transf_3"/>
    <property type="match status" value="1"/>
</dbReference>
<dbReference type="InterPro" id="IPR002656">
    <property type="entry name" value="Acyl_transf_3_dom"/>
</dbReference>
<evidence type="ECO:0000313" key="3">
    <source>
        <dbReference type="EMBL" id="MBL6447340.1"/>
    </source>
</evidence>
<dbReference type="GO" id="GO:0009103">
    <property type="term" value="P:lipopolysaccharide biosynthetic process"/>
    <property type="evidence" value="ECO:0007669"/>
    <property type="project" value="TreeGrafter"/>
</dbReference>
<feature type="transmembrane region" description="Helical" evidence="1">
    <location>
        <begin position="12"/>
        <end position="32"/>
    </location>
</feature>
<proteinExistence type="predicted"/>
<dbReference type="GO" id="GO:0016747">
    <property type="term" value="F:acyltransferase activity, transferring groups other than amino-acyl groups"/>
    <property type="evidence" value="ECO:0007669"/>
    <property type="project" value="InterPro"/>
</dbReference>
<evidence type="ECO:0000256" key="1">
    <source>
        <dbReference type="SAM" id="Phobius"/>
    </source>
</evidence>
<keyword evidence="3" id="KW-0808">Transferase</keyword>
<evidence type="ECO:0000313" key="4">
    <source>
        <dbReference type="Proteomes" id="UP000614216"/>
    </source>
</evidence>
<feature type="domain" description="Acyltransferase 3" evidence="2">
    <location>
        <begin position="13"/>
        <end position="355"/>
    </location>
</feature>
<keyword evidence="4" id="KW-1185">Reference proteome</keyword>
<feature type="transmembrane region" description="Helical" evidence="1">
    <location>
        <begin position="167"/>
        <end position="184"/>
    </location>
</feature>
<evidence type="ECO:0000259" key="2">
    <source>
        <dbReference type="Pfam" id="PF01757"/>
    </source>
</evidence>
<dbReference type="AlphaFoldDB" id="A0A937FWB2"/>
<organism evidence="3 4">
    <name type="scientific">Fulvivirga marina</name>
    <dbReference type="NCBI Taxonomy" id="2494733"/>
    <lineage>
        <taxon>Bacteria</taxon>
        <taxon>Pseudomonadati</taxon>
        <taxon>Bacteroidota</taxon>
        <taxon>Cytophagia</taxon>
        <taxon>Cytophagales</taxon>
        <taxon>Fulvivirgaceae</taxon>
        <taxon>Fulvivirga</taxon>
    </lineage>
</organism>
<feature type="transmembrane region" description="Helical" evidence="1">
    <location>
        <begin position="302"/>
        <end position="320"/>
    </location>
</feature>
<name>A0A937FWB2_9BACT</name>
<feature type="transmembrane region" description="Helical" evidence="1">
    <location>
        <begin position="340"/>
        <end position="359"/>
    </location>
</feature>
<feature type="transmembrane region" description="Helical" evidence="1">
    <location>
        <begin position="214"/>
        <end position="231"/>
    </location>
</feature>
<feature type="transmembrane region" description="Helical" evidence="1">
    <location>
        <begin position="85"/>
        <end position="102"/>
    </location>
</feature>
<feature type="transmembrane region" description="Helical" evidence="1">
    <location>
        <begin position="272"/>
        <end position="295"/>
    </location>
</feature>
<keyword evidence="1" id="KW-0812">Transmembrane</keyword>
<feature type="transmembrane region" description="Helical" evidence="1">
    <location>
        <begin position="243"/>
        <end position="260"/>
    </location>
</feature>